<evidence type="ECO:0000313" key="1">
    <source>
        <dbReference type="EMBL" id="MBX32990.1"/>
    </source>
</evidence>
<proteinExistence type="predicted"/>
<dbReference type="AlphaFoldDB" id="A0A2P2MRY9"/>
<reference evidence="1" key="1">
    <citation type="submission" date="2018-02" db="EMBL/GenBank/DDBJ databases">
        <title>Rhizophora mucronata_Transcriptome.</title>
        <authorList>
            <person name="Meera S.P."/>
            <person name="Sreeshan A."/>
            <person name="Augustine A."/>
        </authorList>
    </citation>
    <scope>NUCLEOTIDE SEQUENCE</scope>
    <source>
        <tissue evidence="1">Leaf</tissue>
    </source>
</reference>
<dbReference type="EMBL" id="GGEC01052481">
    <property type="protein sequence ID" value="MBX32965.1"/>
    <property type="molecule type" value="Transcribed_RNA"/>
</dbReference>
<dbReference type="EMBL" id="GGEC01052506">
    <property type="protein sequence ID" value="MBX32990.1"/>
    <property type="molecule type" value="Transcribed_RNA"/>
</dbReference>
<accession>A0A2P2MRY9</accession>
<organism evidence="1">
    <name type="scientific">Rhizophora mucronata</name>
    <name type="common">Asiatic mangrove</name>
    <dbReference type="NCBI Taxonomy" id="61149"/>
    <lineage>
        <taxon>Eukaryota</taxon>
        <taxon>Viridiplantae</taxon>
        <taxon>Streptophyta</taxon>
        <taxon>Embryophyta</taxon>
        <taxon>Tracheophyta</taxon>
        <taxon>Spermatophyta</taxon>
        <taxon>Magnoliopsida</taxon>
        <taxon>eudicotyledons</taxon>
        <taxon>Gunneridae</taxon>
        <taxon>Pentapetalae</taxon>
        <taxon>rosids</taxon>
        <taxon>fabids</taxon>
        <taxon>Malpighiales</taxon>
        <taxon>Rhizophoraceae</taxon>
        <taxon>Rhizophora</taxon>
    </lineage>
</organism>
<sequence length="77" mass="9283">MSRFAPFNLMKRLSVKFFSQLLNQRCNWAHEPSPIQVGHWHVNDPTIAPHFCYVKTNKTKQNKFIICKFEPFFHIQY</sequence>
<name>A0A2P2MRY9_RHIMU</name>
<protein>
    <submittedName>
        <fullName evidence="1">Taraxerol synthase</fullName>
    </submittedName>
</protein>